<feature type="domain" description="ELYS-like" evidence="4">
    <location>
        <begin position="870"/>
        <end position="1092"/>
    </location>
</feature>
<feature type="compositionally biased region" description="Basic and acidic residues" evidence="3">
    <location>
        <begin position="2391"/>
        <end position="2406"/>
    </location>
</feature>
<feature type="region of interest" description="Disordered" evidence="3">
    <location>
        <begin position="1495"/>
        <end position="1537"/>
    </location>
</feature>
<feature type="region of interest" description="Disordered" evidence="3">
    <location>
        <begin position="2314"/>
        <end position="2426"/>
    </location>
</feature>
<keyword evidence="7" id="KW-1185">Reference proteome</keyword>
<feature type="compositionally biased region" description="Polar residues" evidence="3">
    <location>
        <begin position="1774"/>
        <end position="1801"/>
    </location>
</feature>
<name>A0AAN7P242_MYCAM</name>
<feature type="compositionally biased region" description="Basic and acidic residues" evidence="3">
    <location>
        <begin position="1414"/>
        <end position="1425"/>
    </location>
</feature>
<feature type="compositionally biased region" description="Basic and acidic residues" evidence="3">
    <location>
        <begin position="2144"/>
        <end position="2158"/>
    </location>
</feature>
<dbReference type="PANTHER" id="PTHR21583">
    <property type="entry name" value="ELYS PROTEIN"/>
    <property type="match status" value="1"/>
</dbReference>
<dbReference type="InterPro" id="IPR032040">
    <property type="entry name" value="ELYS-bb"/>
</dbReference>
<evidence type="ECO:0000259" key="5">
    <source>
        <dbReference type="Pfam" id="PF16687"/>
    </source>
</evidence>
<feature type="compositionally biased region" description="Polar residues" evidence="3">
    <location>
        <begin position="1567"/>
        <end position="1584"/>
    </location>
</feature>
<dbReference type="SUPFAM" id="SSF50998">
    <property type="entry name" value="Quinoprotein alcohol dehydrogenase-like"/>
    <property type="match status" value="1"/>
</dbReference>
<feature type="compositionally biased region" description="Basic and acidic residues" evidence="3">
    <location>
        <begin position="1664"/>
        <end position="1675"/>
    </location>
</feature>
<dbReference type="InterPro" id="IPR011047">
    <property type="entry name" value="Quinoprotein_ADH-like_sf"/>
</dbReference>
<feature type="compositionally biased region" description="Polar residues" evidence="3">
    <location>
        <begin position="1460"/>
        <end position="1473"/>
    </location>
</feature>
<protein>
    <recommendedName>
        <fullName evidence="8">ELYS protein</fullName>
    </recommendedName>
</protein>
<feature type="compositionally biased region" description="Polar residues" evidence="3">
    <location>
        <begin position="2233"/>
        <end position="2244"/>
    </location>
</feature>
<sequence>MRDLAAQVTSSLLQFPEVTLQALGEDGITLDSLLCGKFSGGRNGLAWLACGPQLEVVNSVTGERLSAYRFSGVNEQPPTVRVVKEFSWQKRTGLLVGLEEAEGSVLCLYDLGISRVVKAVVLPGRVTAIEAITNHGGASVSTRHLHQSLRWLFGVAAVATDVGHLLLVDLCLDDLSCSQNETEASDLEVATRIPFEVPQRRETVTREGRHLCFQLQSPSGTAVSTLCYISRSNQLVVGFSDGYLSLWNMKTLKREHHSQLEGGRIPVYAVTFQEPENDPRNCCYLWAVQSTQESEGDVVSLHLLQLAFGDRKRLASGQVMYEGLEYCDERYSLDLTDGVFPLRGQTSNTKLLSCQTIEKFRNHVDREDSVNEALAPVLFNIFINDLDEGIECTLSKFADDAKLGRSVDLLKGRKALQRDLDRLDQWAEVNCMGFNKAKWRVLHLGHNKPVQCYRLGEEWLASCLAEKDLGVFVASRLNMSRQCAQVAKKDNGILACMRNSVASRTREVIVPLYSATPRILLISPDTSVSIFSWQVNTYGQGAPSTYLGVFDINRWYHAQMPDSLRPEEFLHDCPYFALWSLDAVISVTSPNLILDILVHERSLSRGVPPSYPPPEQFFHPSTYNFDGTCLLTSGVVHMTCTGFQKETLNFLKKSGPSISEAIHDSYNRCLVAGLLSPRLADVQPSTLSQEEQLEAVLSAAVQTGSLELLTGCIKHWTSEERPSSAANLRFVLEWTWNKVIYTKDEFDQICVPLFDGSCNFMDPQTLQSLQHCQLLLSNLSTVLNCFLTEAQELTEKGFADLTNKQVVTSLISLYAQVVIWFCRSSLLPEGLDDDMHLSRPFYNYPLIQSYYTAHRQKLEHLSRGKWDSDCLMIDGMVSQLGDQVEKLWRRDEGGTGKYPPASLHALLDLYLLESIEESDKHAITIYLLLDIMHSFPNKTETSIDSFPTAFAIPWGLVKLIQGFWLLDHSDYENSLALLFHPTTIKTVSWQHRRIIQSLMCQGEHRPALRYIQMMKPSMSSSSEVRLFLTVLLSNRCMVEAWGLLQQHSTKLNIEELLKHMYEICQEMGLMEDLLKLPFTDTEQECLEKFLQTNAGVQNHDFLLVHHLQRANYIPALQFNQSMKVNLMNDRDPRLRERAVARNSILDQYGKILPRVQRKLAVERAKPYHLPSSVLREVARPKPLSTVTKQANAGNVHTRATFISNVLSKIGEVWVGNEQKASFSQYDSPRVTEPPVIPHPLPDAELHDAFLGTPVTKRSQQCSRLLDLVVRPVPSCSAAQGDSWQSPCRASASFMASSPLKSNMHGPVSAKNLSGASEVNLLETPLVVKRAKVLATSASGFPGFTPQSILRSSLRTTPLATPSASPGRSVTPPLRAKEPRISFREENSNAKWTVGVTEDDRALCGASSEHHHGVVEDAWSESRDKPSLFTLSNPEDDRAEMEEPSEGLPGDGLEKIDVSKENSSFSARSDQTTWEYHDAKSPGDFEDDVIFIAAKPANSSTEEAANFQESEKEEDSEMLEDKPFWTEQPDSSEPGKEAGFVEESNAECLTLPEDGKLVFKAAEAATFGSASEGETNQEESPTPSASEEKAIAVATNAQLSESPEADSASVISILDSEAMVSTPSENRLEGKRVDLPKEGNREAAEVEENVPFPQEERTVSNSLPKTEEIHVIEESAVKAQTSEEAPETSPYSEHHPSGNLQYSYDSTEQQAACDLPGNKDGECDAAEGDGEHFLSQSNFTLFLEAEEGEAETGDPTLVDASKAAGTATEEKPVNSFGNTEKQEHVTNSVSTVTSDQESQNIAESLPYVPEPIKVAIAENLLDVIKDTRSKDFTSEVVEQSIHENIGKKVARFQKAKAPLTTVPEGVEDETSIQQVEYVITPRTRTRGQPSRGLSIASAGAQQLLKRDKPLLLGLSPRRSTRRTKEASETSRLQTEQDAQDEQIPVIPVTPRRGRKPKPTNSEKGESSHSDGRALSVSTQSTAVTPRRGFRRAKEAASELLEEANEETSVAEGSLIASATPKRPRGGKSSAGDQATGQVDTDQKIKPAVSPGRSARKPKSINLQVTGNIVKDQEVQPSDQVLLPVPAKRGRRRKKSSSEVSENSDLDVSKSSLPQTEFKLPVTPRRSARKGAQNLLADTASLSAQEDIHSGGKVEVLDTPRRRRRRVPHAEPEKMDTPEQTPAQPTEESATPRTTVRTGRRGRKRRSVSEESTGEEAFPQGPGGSLLLLEDINPSGHNETSSTLTDRITRTRSRKTAMHQKPSVEEDESFLFSPPLTKLTKKVKAGKADHPVQLKDLDPDLSSQFVFSPPLLRSRRKNASSISRIVKEPKLPAEEEEDTKSIESVGKQKLKRGRTAKSKMKKESKTTKKEDSWSPPPVEIKFISPFGSPVDGTKSKQKETADMAEKTLRKNKKRLSNFPKPVVRRKML</sequence>
<comment type="subcellular location">
    <subcellularLocation>
        <location evidence="1">Nucleus</location>
    </subcellularLocation>
</comment>
<dbReference type="InterPro" id="IPR025151">
    <property type="entry name" value="ELYS_dom"/>
</dbReference>
<evidence type="ECO:0000313" key="7">
    <source>
        <dbReference type="Proteomes" id="UP001333110"/>
    </source>
</evidence>
<dbReference type="Pfam" id="PF13934">
    <property type="entry name" value="ELYS"/>
    <property type="match status" value="1"/>
</dbReference>
<evidence type="ECO:0000256" key="3">
    <source>
        <dbReference type="SAM" id="MobiDB-lite"/>
    </source>
</evidence>
<feature type="domain" description="ELYS beta-propeller" evidence="5">
    <location>
        <begin position="522"/>
        <end position="637"/>
    </location>
</feature>
<feature type="compositionally biased region" description="Basic residues" evidence="3">
    <location>
        <begin position="2346"/>
        <end position="2358"/>
    </location>
</feature>
<feature type="compositionally biased region" description="Basic and acidic residues" evidence="3">
    <location>
        <begin position="1625"/>
        <end position="1643"/>
    </location>
</feature>
<feature type="compositionally biased region" description="Basic and acidic residues" evidence="3">
    <location>
        <begin position="2166"/>
        <end position="2175"/>
    </location>
</feature>
<feature type="region of interest" description="Disordered" evidence="3">
    <location>
        <begin position="1414"/>
        <end position="1482"/>
    </location>
</feature>
<dbReference type="PANTHER" id="PTHR21583:SF8">
    <property type="entry name" value="PROTEIN ELYS"/>
    <property type="match status" value="1"/>
</dbReference>
<evidence type="ECO:0000313" key="6">
    <source>
        <dbReference type="EMBL" id="KAK4825385.1"/>
    </source>
</evidence>
<feature type="region of interest" description="Disordered" evidence="3">
    <location>
        <begin position="1906"/>
        <end position="2269"/>
    </location>
</feature>
<feature type="compositionally biased region" description="Polar residues" evidence="3">
    <location>
        <begin position="2029"/>
        <end position="2038"/>
    </location>
</feature>
<dbReference type="InterPro" id="IPR052620">
    <property type="entry name" value="ELYS/MEL-28_NucAsmblyFactor"/>
</dbReference>
<feature type="domain" description="ELYS beta-propeller" evidence="5">
    <location>
        <begin position="1"/>
        <end position="376"/>
    </location>
</feature>
<evidence type="ECO:0008006" key="8">
    <source>
        <dbReference type="Google" id="ProtNLM"/>
    </source>
</evidence>
<evidence type="ECO:0000256" key="2">
    <source>
        <dbReference type="ARBA" id="ARBA00023242"/>
    </source>
</evidence>
<feature type="region of interest" description="Disordered" evidence="3">
    <location>
        <begin position="1761"/>
        <end position="1802"/>
    </location>
</feature>
<evidence type="ECO:0000259" key="4">
    <source>
        <dbReference type="Pfam" id="PF13934"/>
    </source>
</evidence>
<gene>
    <name evidence="6" type="ORF">QYF61_027151</name>
</gene>
<dbReference type="GO" id="GO:0005634">
    <property type="term" value="C:nucleus"/>
    <property type="evidence" value="ECO:0007669"/>
    <property type="project" value="UniProtKB-SubCell"/>
</dbReference>
<accession>A0AAN7P242</accession>
<feature type="compositionally biased region" description="Polar residues" evidence="3">
    <location>
        <begin position="1697"/>
        <end position="1709"/>
    </location>
</feature>
<dbReference type="Pfam" id="PF16687">
    <property type="entry name" value="ELYS-bb"/>
    <property type="match status" value="2"/>
</dbReference>
<keyword evidence="2" id="KW-0539">Nucleus</keyword>
<evidence type="ECO:0000256" key="1">
    <source>
        <dbReference type="ARBA" id="ARBA00004123"/>
    </source>
</evidence>
<feature type="region of interest" description="Disordered" evidence="3">
    <location>
        <begin position="1566"/>
        <end position="1729"/>
    </location>
</feature>
<feature type="compositionally biased region" description="Basic and acidic residues" evidence="3">
    <location>
        <begin position="1959"/>
        <end position="1970"/>
    </location>
</feature>
<feature type="compositionally biased region" description="Basic and acidic residues" evidence="3">
    <location>
        <begin position="2359"/>
        <end position="2370"/>
    </location>
</feature>
<organism evidence="6 7">
    <name type="scientific">Mycteria americana</name>
    <name type="common">Wood stork</name>
    <dbReference type="NCBI Taxonomy" id="33587"/>
    <lineage>
        <taxon>Eukaryota</taxon>
        <taxon>Metazoa</taxon>
        <taxon>Chordata</taxon>
        <taxon>Craniata</taxon>
        <taxon>Vertebrata</taxon>
        <taxon>Euteleostomi</taxon>
        <taxon>Archelosauria</taxon>
        <taxon>Archosauria</taxon>
        <taxon>Dinosauria</taxon>
        <taxon>Saurischia</taxon>
        <taxon>Theropoda</taxon>
        <taxon>Coelurosauria</taxon>
        <taxon>Aves</taxon>
        <taxon>Neognathae</taxon>
        <taxon>Neoaves</taxon>
        <taxon>Aequornithes</taxon>
        <taxon>Ciconiiformes</taxon>
        <taxon>Ciconiidae</taxon>
        <taxon>Mycteria</taxon>
    </lineage>
</organism>
<proteinExistence type="predicted"/>
<feature type="compositionally biased region" description="Polar residues" evidence="3">
    <location>
        <begin position="2176"/>
        <end position="2190"/>
    </location>
</feature>
<dbReference type="EMBL" id="JAUNZN010000003">
    <property type="protein sequence ID" value="KAK4825385.1"/>
    <property type="molecule type" value="Genomic_DNA"/>
</dbReference>
<dbReference type="Proteomes" id="UP001333110">
    <property type="component" value="Unassembled WGS sequence"/>
</dbReference>
<comment type="caution">
    <text evidence="6">The sequence shown here is derived from an EMBL/GenBank/DDBJ whole genome shotgun (WGS) entry which is preliminary data.</text>
</comment>
<reference evidence="6 7" key="1">
    <citation type="journal article" date="2023" name="J. Hered.">
        <title>Chromosome-level genome of the wood stork (Mycteria americana) provides insight into avian chromosome evolution.</title>
        <authorList>
            <person name="Flamio R. Jr."/>
            <person name="Ramstad K.M."/>
        </authorList>
    </citation>
    <scope>NUCLEOTIDE SEQUENCE [LARGE SCALE GENOMIC DNA]</scope>
    <source>
        <strain evidence="6">JAX WOST 10</strain>
    </source>
</reference>